<keyword evidence="3" id="KW-1185">Reference proteome</keyword>
<organism evidence="2 3">
    <name type="scientific">Marasmiellus scandens</name>
    <dbReference type="NCBI Taxonomy" id="2682957"/>
    <lineage>
        <taxon>Eukaryota</taxon>
        <taxon>Fungi</taxon>
        <taxon>Dikarya</taxon>
        <taxon>Basidiomycota</taxon>
        <taxon>Agaricomycotina</taxon>
        <taxon>Agaricomycetes</taxon>
        <taxon>Agaricomycetidae</taxon>
        <taxon>Agaricales</taxon>
        <taxon>Marasmiineae</taxon>
        <taxon>Omphalotaceae</taxon>
        <taxon>Marasmiellus</taxon>
    </lineage>
</organism>
<evidence type="ECO:0000313" key="2">
    <source>
        <dbReference type="EMBL" id="KAK7461763.1"/>
    </source>
</evidence>
<feature type="region of interest" description="Disordered" evidence="1">
    <location>
        <begin position="24"/>
        <end position="55"/>
    </location>
</feature>
<reference evidence="2 3" key="1">
    <citation type="submission" date="2024-01" db="EMBL/GenBank/DDBJ databases">
        <title>A draft genome for the cacao thread blight pathogen Marasmiellus scandens.</title>
        <authorList>
            <person name="Baruah I.K."/>
            <person name="Leung J."/>
            <person name="Bukari Y."/>
            <person name="Amoako-Attah I."/>
            <person name="Meinhardt L.W."/>
            <person name="Bailey B.A."/>
            <person name="Cohen S.P."/>
        </authorList>
    </citation>
    <scope>NUCLEOTIDE SEQUENCE [LARGE SCALE GENOMIC DNA]</scope>
    <source>
        <strain evidence="2 3">GH-19</strain>
    </source>
</reference>
<protein>
    <submittedName>
        <fullName evidence="2">Uncharacterized protein</fullName>
    </submittedName>
</protein>
<comment type="caution">
    <text evidence="2">The sequence shown here is derived from an EMBL/GenBank/DDBJ whole genome shotgun (WGS) entry which is preliminary data.</text>
</comment>
<evidence type="ECO:0000256" key="1">
    <source>
        <dbReference type="SAM" id="MobiDB-lite"/>
    </source>
</evidence>
<name>A0ABR1JHI3_9AGAR</name>
<gene>
    <name evidence="2" type="ORF">VKT23_008193</name>
</gene>
<feature type="compositionally biased region" description="Polar residues" evidence="1">
    <location>
        <begin position="80"/>
        <end position="90"/>
    </location>
</feature>
<feature type="region of interest" description="Disordered" evidence="1">
    <location>
        <begin position="71"/>
        <end position="166"/>
    </location>
</feature>
<proteinExistence type="predicted"/>
<sequence length="182" mass="19513">MPFPFFSAFCCPCFSKGKTALTPDDTIQPDVDETSRLIPPRTDEQPAPTRMYVDQQRVRERLGTIVRSKEGKMVNVMSYRHSNASRSSDSPGLRPTSIADEPETEESRTDHSSISNTNGNGAEASGENVGPSGVSVHEGAGNSKGDGVKASESASKPAHPSIPDLFKKFEDAAPSLSLSWGD</sequence>
<evidence type="ECO:0000313" key="3">
    <source>
        <dbReference type="Proteomes" id="UP001498398"/>
    </source>
</evidence>
<accession>A0ABR1JHI3</accession>
<dbReference type="EMBL" id="JBANRG010000012">
    <property type="protein sequence ID" value="KAK7461763.1"/>
    <property type="molecule type" value="Genomic_DNA"/>
</dbReference>
<dbReference type="Proteomes" id="UP001498398">
    <property type="component" value="Unassembled WGS sequence"/>
</dbReference>